<dbReference type="EMBL" id="AYTS01000084">
    <property type="protein sequence ID" value="OOP56408.1"/>
    <property type="molecule type" value="Genomic_DNA"/>
</dbReference>
<dbReference type="PROSITE" id="PS50005">
    <property type="entry name" value="TPR"/>
    <property type="match status" value="1"/>
</dbReference>
<dbReference type="STRING" id="1004156.AYP45_09390"/>
<proteinExistence type="predicted"/>
<dbReference type="Proteomes" id="UP000189681">
    <property type="component" value="Unassembled WGS sequence"/>
</dbReference>
<dbReference type="InterPro" id="IPR019734">
    <property type="entry name" value="TPR_rpt"/>
</dbReference>
<reference evidence="2 3" key="1">
    <citation type="journal article" date="2017" name="Water Res.">
        <title>Discovery and metagenomic analysis of an anammox bacterial enrichment related to Candidatus "Brocadia caroliniensis" in a full-scale glycerol-fed nitritation-denitritation separate centrate treatment process.</title>
        <authorList>
            <person name="Park H."/>
            <person name="Brotto A.C."/>
            <person name="van Loosdrecht M.C."/>
            <person name="Chandran K."/>
        </authorList>
    </citation>
    <scope>NUCLEOTIDE SEQUENCE [LARGE SCALE GENOMIC DNA]</scope>
    <source>
        <strain evidence="2">26THWARD</strain>
    </source>
</reference>
<keyword evidence="1" id="KW-0802">TPR repeat</keyword>
<evidence type="ECO:0000256" key="1">
    <source>
        <dbReference type="PROSITE-ProRule" id="PRU00339"/>
    </source>
</evidence>
<sequence length="96" mass="11290">MLHEIKERIRNIYCRNLARNATPEKALGYYEKVLRLNLYKNENAFIHKKIAECYLKLKEYEKALQHLNIALSLKPNLQGAGKLKTKLKQHIPNFAI</sequence>
<organism evidence="2 3">
    <name type="scientific">Candidatus Brocadia carolinensis</name>
    <dbReference type="NCBI Taxonomy" id="1004156"/>
    <lineage>
        <taxon>Bacteria</taxon>
        <taxon>Pseudomonadati</taxon>
        <taxon>Planctomycetota</taxon>
        <taxon>Candidatus Brocadiia</taxon>
        <taxon>Candidatus Brocadiales</taxon>
        <taxon>Candidatus Brocadiaceae</taxon>
        <taxon>Candidatus Brocadia</taxon>
    </lineage>
</organism>
<gene>
    <name evidence="2" type="ORF">AYP45_09390</name>
</gene>
<dbReference type="InterPro" id="IPR011990">
    <property type="entry name" value="TPR-like_helical_dom_sf"/>
</dbReference>
<dbReference type="SMART" id="SM00028">
    <property type="entry name" value="TPR"/>
    <property type="match status" value="1"/>
</dbReference>
<dbReference type="Gene3D" id="1.25.40.10">
    <property type="entry name" value="Tetratricopeptide repeat domain"/>
    <property type="match status" value="1"/>
</dbReference>
<dbReference type="SUPFAM" id="SSF48452">
    <property type="entry name" value="TPR-like"/>
    <property type="match status" value="1"/>
</dbReference>
<comment type="caution">
    <text evidence="2">The sequence shown here is derived from an EMBL/GenBank/DDBJ whole genome shotgun (WGS) entry which is preliminary data.</text>
</comment>
<protein>
    <submittedName>
        <fullName evidence="2">Uncharacterized protein</fullName>
    </submittedName>
</protein>
<accession>A0A1V4ATE3</accession>
<evidence type="ECO:0000313" key="3">
    <source>
        <dbReference type="Proteomes" id="UP000189681"/>
    </source>
</evidence>
<feature type="repeat" description="TPR" evidence="1">
    <location>
        <begin position="44"/>
        <end position="77"/>
    </location>
</feature>
<evidence type="ECO:0000313" key="2">
    <source>
        <dbReference type="EMBL" id="OOP56408.1"/>
    </source>
</evidence>
<dbReference type="AlphaFoldDB" id="A0A1V4ATE3"/>
<dbReference type="Pfam" id="PF00515">
    <property type="entry name" value="TPR_1"/>
    <property type="match status" value="1"/>
</dbReference>
<name>A0A1V4ATE3_9BACT</name>